<feature type="transmembrane region" description="Helical" evidence="5">
    <location>
        <begin position="254"/>
        <end position="275"/>
    </location>
</feature>
<evidence type="ECO:0000256" key="2">
    <source>
        <dbReference type="ARBA" id="ARBA00022692"/>
    </source>
</evidence>
<gene>
    <name evidence="7" type="ORF">Daura_17080</name>
</gene>
<evidence type="ECO:0000256" key="3">
    <source>
        <dbReference type="ARBA" id="ARBA00022989"/>
    </source>
</evidence>
<sequence>MADRHRRKGCRVYLSTVASPVTAAPAGPRRRRLALVSGNVVALGAVSLITDVSAEMVTAVLPLYLVLGLHVSPLAYGVIDGVHTGATAVLRLAGGFVADRTRARKPVAGFGYALSAAAKLGLLLAGRSVPAITAVVAVDRLGKGVRTAPRDALITASSPPEALGRAFGVHRAMDATGAFLGPLVALAVLAASGESYDAVFVSSFCVAVLALVVLVLFVRERPAGAPDTVAPPGAPKVTAAEAFGLLRAAPVRRLAAAAVLLGLATIGDGFVYLMLQRREDLGLVWFPLLAVGTSLAYLLLAAPLGALADRVGRLPVVLGGYAALGLVYCLPFGPLGGWPLLVLTLALHGLFYAATDGVLVALAGPVLPARLRTTGIALIQTGQALAYLASSVLFGLAWQVWGPRTAGLAAALGVAVVVAATPALLRKRGSLR</sequence>
<organism evidence="7 8">
    <name type="scientific">Dactylosporangium aurantiacum</name>
    <dbReference type="NCBI Taxonomy" id="35754"/>
    <lineage>
        <taxon>Bacteria</taxon>
        <taxon>Bacillati</taxon>
        <taxon>Actinomycetota</taxon>
        <taxon>Actinomycetes</taxon>
        <taxon>Micromonosporales</taxon>
        <taxon>Micromonosporaceae</taxon>
        <taxon>Dactylosporangium</taxon>
    </lineage>
</organism>
<evidence type="ECO:0000256" key="5">
    <source>
        <dbReference type="SAM" id="Phobius"/>
    </source>
</evidence>
<evidence type="ECO:0000256" key="1">
    <source>
        <dbReference type="ARBA" id="ARBA00004651"/>
    </source>
</evidence>
<feature type="transmembrane region" description="Helical" evidence="5">
    <location>
        <begin position="175"/>
        <end position="192"/>
    </location>
</feature>
<keyword evidence="3 5" id="KW-1133">Transmembrane helix</keyword>
<dbReference type="Pfam" id="PF07690">
    <property type="entry name" value="MFS_1"/>
    <property type="match status" value="2"/>
</dbReference>
<keyword evidence="2 5" id="KW-0812">Transmembrane</keyword>
<feature type="transmembrane region" description="Helical" evidence="5">
    <location>
        <begin position="198"/>
        <end position="218"/>
    </location>
</feature>
<keyword evidence="4 5" id="KW-0472">Membrane</keyword>
<dbReference type="AlphaFoldDB" id="A0A9Q9IQT5"/>
<dbReference type="CDD" id="cd17370">
    <property type="entry name" value="MFS_MJ1317_like"/>
    <property type="match status" value="1"/>
</dbReference>
<feature type="transmembrane region" description="Helical" evidence="5">
    <location>
        <begin position="33"/>
        <end position="50"/>
    </location>
</feature>
<dbReference type="GO" id="GO:0022857">
    <property type="term" value="F:transmembrane transporter activity"/>
    <property type="evidence" value="ECO:0007669"/>
    <property type="project" value="InterPro"/>
</dbReference>
<dbReference type="InterPro" id="IPR011701">
    <property type="entry name" value="MFS"/>
</dbReference>
<feature type="transmembrane region" description="Helical" evidence="5">
    <location>
        <begin position="314"/>
        <end position="334"/>
    </location>
</feature>
<feature type="transmembrane region" description="Helical" evidence="5">
    <location>
        <begin position="407"/>
        <end position="425"/>
    </location>
</feature>
<proteinExistence type="predicted"/>
<feature type="domain" description="Major facilitator superfamily (MFS) profile" evidence="6">
    <location>
        <begin position="39"/>
        <end position="428"/>
    </location>
</feature>
<dbReference type="InterPro" id="IPR020846">
    <property type="entry name" value="MFS_dom"/>
</dbReference>
<evidence type="ECO:0000313" key="7">
    <source>
        <dbReference type="EMBL" id="UWZ57724.1"/>
    </source>
</evidence>
<keyword evidence="8" id="KW-1185">Reference proteome</keyword>
<feature type="transmembrane region" description="Helical" evidence="5">
    <location>
        <begin position="384"/>
        <end position="401"/>
    </location>
</feature>
<dbReference type="GO" id="GO:0005886">
    <property type="term" value="C:plasma membrane"/>
    <property type="evidence" value="ECO:0007669"/>
    <property type="project" value="UniProtKB-SubCell"/>
</dbReference>
<dbReference type="PANTHER" id="PTHR23518">
    <property type="entry name" value="C-METHYLTRANSFERASE"/>
    <property type="match status" value="1"/>
</dbReference>
<evidence type="ECO:0000313" key="8">
    <source>
        <dbReference type="Proteomes" id="UP001058003"/>
    </source>
</evidence>
<dbReference type="PROSITE" id="PS50850">
    <property type="entry name" value="MFS"/>
    <property type="match status" value="1"/>
</dbReference>
<evidence type="ECO:0000259" key="6">
    <source>
        <dbReference type="PROSITE" id="PS50850"/>
    </source>
</evidence>
<accession>A0A9Q9IQT5</accession>
<feature type="transmembrane region" description="Helical" evidence="5">
    <location>
        <begin position="281"/>
        <end position="302"/>
    </location>
</feature>
<dbReference type="EMBL" id="CP073767">
    <property type="protein sequence ID" value="UWZ57724.1"/>
    <property type="molecule type" value="Genomic_DNA"/>
</dbReference>
<feature type="transmembrane region" description="Helical" evidence="5">
    <location>
        <begin position="56"/>
        <end position="79"/>
    </location>
</feature>
<evidence type="ECO:0000256" key="4">
    <source>
        <dbReference type="ARBA" id="ARBA00023136"/>
    </source>
</evidence>
<name>A0A9Q9IQT5_9ACTN</name>
<protein>
    <submittedName>
        <fullName evidence="7">MFS transporter</fullName>
    </submittedName>
</protein>
<dbReference type="Gene3D" id="1.20.1250.20">
    <property type="entry name" value="MFS general substrate transporter like domains"/>
    <property type="match status" value="2"/>
</dbReference>
<feature type="transmembrane region" description="Helical" evidence="5">
    <location>
        <begin position="340"/>
        <end position="363"/>
    </location>
</feature>
<dbReference type="PANTHER" id="PTHR23518:SF2">
    <property type="entry name" value="MAJOR FACILITATOR SUPERFAMILY TRANSPORTER"/>
    <property type="match status" value="1"/>
</dbReference>
<dbReference type="SUPFAM" id="SSF103473">
    <property type="entry name" value="MFS general substrate transporter"/>
    <property type="match status" value="1"/>
</dbReference>
<reference evidence="7" key="1">
    <citation type="submission" date="2021-04" db="EMBL/GenBank/DDBJ databases">
        <title>Dactylosporangium aurantiacum NRRL B-8018 full assembly.</title>
        <authorList>
            <person name="Hartkoorn R.C."/>
            <person name="Beaudoing E."/>
            <person name="Hot D."/>
        </authorList>
    </citation>
    <scope>NUCLEOTIDE SEQUENCE</scope>
    <source>
        <strain evidence="7">NRRL B-8018</strain>
    </source>
</reference>
<dbReference type="Proteomes" id="UP001058003">
    <property type="component" value="Chromosome"/>
</dbReference>
<dbReference type="OrthoDB" id="9803985at2"/>
<comment type="subcellular location">
    <subcellularLocation>
        <location evidence="1">Cell membrane</location>
        <topology evidence="1">Multi-pass membrane protein</topology>
    </subcellularLocation>
</comment>
<dbReference type="KEGG" id="daur:Daura_17080"/>
<dbReference type="InterPro" id="IPR036259">
    <property type="entry name" value="MFS_trans_sf"/>
</dbReference>